<proteinExistence type="predicted"/>
<keyword evidence="2" id="KW-1185">Reference proteome</keyword>
<sequence>MSPPFVFRIDEIAESPDANASTLVDSRGNWMPSTESGANIRMSGGVSGRWYFCDRECIRQVNHCPPNAARYKTFSVYFVGGFGFWVLRGDATSPGEGEAWQPLRFDWDQENFSSFLTNAGQQSTLRVQRTDQEWPKMLLPDIYQTTSMTPFTAYGGLKGELPLFLALVAFSVRKDYLASVLPTMFQQHEWRTHEYQHGRENLRGVVVYVYTCPSGSAQTVSPRDELQQYEEGRLGHYYN</sequence>
<comment type="caution">
    <text evidence="1">The sequence shown here is derived from an EMBL/GenBank/DDBJ whole genome shotgun (WGS) entry which is preliminary data.</text>
</comment>
<accession>A0ACB6QE40</accession>
<name>A0ACB6QE40_9PLEO</name>
<reference evidence="1" key="1">
    <citation type="journal article" date="2020" name="Stud. Mycol.">
        <title>101 Dothideomycetes genomes: a test case for predicting lifestyles and emergence of pathogens.</title>
        <authorList>
            <person name="Haridas S."/>
            <person name="Albert R."/>
            <person name="Binder M."/>
            <person name="Bloem J."/>
            <person name="Labutti K."/>
            <person name="Salamov A."/>
            <person name="Andreopoulos B."/>
            <person name="Baker S."/>
            <person name="Barry K."/>
            <person name="Bills G."/>
            <person name="Bluhm B."/>
            <person name="Cannon C."/>
            <person name="Castanera R."/>
            <person name="Culley D."/>
            <person name="Daum C."/>
            <person name="Ezra D."/>
            <person name="Gonzalez J."/>
            <person name="Henrissat B."/>
            <person name="Kuo A."/>
            <person name="Liang C."/>
            <person name="Lipzen A."/>
            <person name="Lutzoni F."/>
            <person name="Magnuson J."/>
            <person name="Mondo S."/>
            <person name="Nolan M."/>
            <person name="Ohm R."/>
            <person name="Pangilinan J."/>
            <person name="Park H.-J."/>
            <person name="Ramirez L."/>
            <person name="Alfaro M."/>
            <person name="Sun H."/>
            <person name="Tritt A."/>
            <person name="Yoshinaga Y."/>
            <person name="Zwiers L.-H."/>
            <person name="Turgeon B."/>
            <person name="Goodwin S."/>
            <person name="Spatafora J."/>
            <person name="Crous P."/>
            <person name="Grigoriev I."/>
        </authorList>
    </citation>
    <scope>NUCLEOTIDE SEQUENCE</scope>
    <source>
        <strain evidence="1">ATCC 200398</strain>
    </source>
</reference>
<evidence type="ECO:0000313" key="1">
    <source>
        <dbReference type="EMBL" id="KAF2465213.1"/>
    </source>
</evidence>
<dbReference type="EMBL" id="MU003531">
    <property type="protein sequence ID" value="KAF2465213.1"/>
    <property type="molecule type" value="Genomic_DNA"/>
</dbReference>
<organism evidence="1 2">
    <name type="scientific">Lindgomyces ingoldianus</name>
    <dbReference type="NCBI Taxonomy" id="673940"/>
    <lineage>
        <taxon>Eukaryota</taxon>
        <taxon>Fungi</taxon>
        <taxon>Dikarya</taxon>
        <taxon>Ascomycota</taxon>
        <taxon>Pezizomycotina</taxon>
        <taxon>Dothideomycetes</taxon>
        <taxon>Pleosporomycetidae</taxon>
        <taxon>Pleosporales</taxon>
        <taxon>Lindgomycetaceae</taxon>
        <taxon>Lindgomyces</taxon>
    </lineage>
</organism>
<evidence type="ECO:0000313" key="2">
    <source>
        <dbReference type="Proteomes" id="UP000799755"/>
    </source>
</evidence>
<dbReference type="Proteomes" id="UP000799755">
    <property type="component" value="Unassembled WGS sequence"/>
</dbReference>
<gene>
    <name evidence="1" type="ORF">BDR25DRAFT_91572</name>
</gene>
<protein>
    <submittedName>
        <fullName evidence="1">Uncharacterized protein</fullName>
    </submittedName>
</protein>